<evidence type="ECO:0000313" key="5">
    <source>
        <dbReference type="Proteomes" id="UP000007303"/>
    </source>
</evidence>
<organism evidence="4 5">
    <name type="scientific">Tetraodon nigroviridis</name>
    <name type="common">Spotted green pufferfish</name>
    <name type="synonym">Chelonodon nigroviridis</name>
    <dbReference type="NCBI Taxonomy" id="99883"/>
    <lineage>
        <taxon>Eukaryota</taxon>
        <taxon>Metazoa</taxon>
        <taxon>Chordata</taxon>
        <taxon>Craniata</taxon>
        <taxon>Vertebrata</taxon>
        <taxon>Euteleostomi</taxon>
        <taxon>Actinopterygii</taxon>
        <taxon>Neopterygii</taxon>
        <taxon>Teleostei</taxon>
        <taxon>Neoteleostei</taxon>
        <taxon>Acanthomorphata</taxon>
        <taxon>Eupercaria</taxon>
        <taxon>Tetraodontiformes</taxon>
        <taxon>Tetradontoidea</taxon>
        <taxon>Tetraodontidae</taxon>
        <taxon>Tetraodon</taxon>
    </lineage>
</organism>
<reference evidence="5" key="1">
    <citation type="journal article" date="2004" name="Nature">
        <title>Genome duplication in the teleost fish Tetraodon nigroviridis reveals the early vertebrate proto-karyotype.</title>
        <authorList>
            <person name="Jaillon O."/>
            <person name="Aury J.-M."/>
            <person name="Brunet F."/>
            <person name="Petit J.-L."/>
            <person name="Stange-Thomann N."/>
            <person name="Mauceli E."/>
            <person name="Bouneau L."/>
            <person name="Fischer C."/>
            <person name="Ozouf-Costaz C."/>
            <person name="Bernot A."/>
            <person name="Nicaud S."/>
            <person name="Jaffe D."/>
            <person name="Fisher S."/>
            <person name="Lutfalla G."/>
            <person name="Dossat C."/>
            <person name="Segurens B."/>
            <person name="Dasilva C."/>
            <person name="Salanoubat M."/>
            <person name="Levy M."/>
            <person name="Boudet N."/>
            <person name="Castellano S."/>
            <person name="Anthouard V."/>
            <person name="Jubin C."/>
            <person name="Castelli V."/>
            <person name="Katinka M."/>
            <person name="Vacherie B."/>
            <person name="Biemont C."/>
            <person name="Skalli Z."/>
            <person name="Cattolico L."/>
            <person name="Poulain J."/>
            <person name="De Berardinis V."/>
            <person name="Cruaud C."/>
            <person name="Duprat S."/>
            <person name="Brottier P."/>
            <person name="Coutanceau J.-P."/>
            <person name="Gouzy J."/>
            <person name="Parra G."/>
            <person name="Lardier G."/>
            <person name="Chapple C."/>
            <person name="McKernan K.J."/>
            <person name="McEwan P."/>
            <person name="Bosak S."/>
            <person name="Kellis M."/>
            <person name="Volff J.-N."/>
            <person name="Guigo R."/>
            <person name="Zody M.C."/>
            <person name="Mesirov J."/>
            <person name="Lindblad-Toh K."/>
            <person name="Birren B."/>
            <person name="Nusbaum C."/>
            <person name="Kahn D."/>
            <person name="Robinson-Rechavi M."/>
            <person name="Laudet V."/>
            <person name="Schachter V."/>
            <person name="Quetier F."/>
            <person name="Saurin W."/>
            <person name="Scarpelli C."/>
            <person name="Wincker P."/>
            <person name="Lander E.S."/>
            <person name="Weissenbach J."/>
            <person name="Roest Crollius H."/>
        </authorList>
    </citation>
    <scope>NUCLEOTIDE SEQUENCE [LARGE SCALE GENOMIC DNA]</scope>
</reference>
<dbReference type="Proteomes" id="UP000007303">
    <property type="component" value="Unassembled WGS sequence"/>
</dbReference>
<dbReference type="SUPFAM" id="SSF55729">
    <property type="entry name" value="Acyl-CoA N-acyltransferases (Nat)"/>
    <property type="match status" value="1"/>
</dbReference>
<dbReference type="PANTHER" id="PTHR13947">
    <property type="entry name" value="GNAT FAMILY N-ACETYLTRANSFERASE"/>
    <property type="match status" value="1"/>
</dbReference>
<dbReference type="Pfam" id="PF00583">
    <property type="entry name" value="Acetyltransf_1"/>
    <property type="match status" value="1"/>
</dbReference>
<sequence length="221" mass="25265">MANFQIRKYRDEDDAKVKTLFTMGMSEHVPSAFMHLLKQPVNQMVLMCTFCALMASSKSFLLPILAVTFLLAGTRQFVIYMFNNYIDSVLRQDLGDITQSYLKHKDSCFWVAESDGVLVGSVACHPARDAAGCMELKRMSVRRSHRGMGIAKALCRTMTEFARERGFAAVVLHTSVVQTDAQKLYEHMGFERIREFYPPEIFAKITNFSLFEYRLDLQTKA</sequence>
<dbReference type="Ensembl" id="ENSTNIT00000004012.1">
    <property type="protein sequence ID" value="ENSTNIP00000003650.1"/>
    <property type="gene ID" value="ENSTNIG00000000950.1"/>
</dbReference>
<evidence type="ECO:0000256" key="1">
    <source>
        <dbReference type="ARBA" id="ARBA00022679"/>
    </source>
</evidence>
<keyword evidence="2" id="KW-0472">Membrane</keyword>
<evidence type="ECO:0000259" key="3">
    <source>
        <dbReference type="PROSITE" id="PS51186"/>
    </source>
</evidence>
<dbReference type="PANTHER" id="PTHR13947:SF60">
    <property type="entry name" value="N-ACETYLTRANSFERASE DOMAIN-CONTAINING PROTEIN"/>
    <property type="match status" value="1"/>
</dbReference>
<dbReference type="Gene3D" id="3.40.630.30">
    <property type="match status" value="1"/>
</dbReference>
<dbReference type="InterPro" id="IPR050769">
    <property type="entry name" value="NAT_camello-type"/>
</dbReference>
<dbReference type="InterPro" id="IPR016181">
    <property type="entry name" value="Acyl_CoA_acyltransferase"/>
</dbReference>
<accession>H3C5Y0</accession>
<feature type="domain" description="N-acetyltransferase" evidence="3">
    <location>
        <begin position="67"/>
        <end position="218"/>
    </location>
</feature>
<dbReference type="CDD" id="cd04301">
    <property type="entry name" value="NAT_SF"/>
    <property type="match status" value="1"/>
</dbReference>
<keyword evidence="1" id="KW-0808">Transferase</keyword>
<dbReference type="AlphaFoldDB" id="H3C5Y0"/>
<dbReference type="InterPro" id="IPR000182">
    <property type="entry name" value="GNAT_dom"/>
</dbReference>
<dbReference type="HOGENOM" id="CLU_013985_10_1_1"/>
<name>H3C5Y0_TETNG</name>
<reference evidence="4" key="3">
    <citation type="submission" date="2025-09" db="UniProtKB">
        <authorList>
            <consortium name="Ensembl"/>
        </authorList>
    </citation>
    <scope>IDENTIFICATION</scope>
</reference>
<dbReference type="PROSITE" id="PS51186">
    <property type="entry name" value="GNAT"/>
    <property type="match status" value="1"/>
</dbReference>
<keyword evidence="5" id="KW-1185">Reference proteome</keyword>
<dbReference type="OMA" id="FVIYMFN"/>
<feature type="transmembrane region" description="Helical" evidence="2">
    <location>
        <begin position="44"/>
        <end position="72"/>
    </location>
</feature>
<dbReference type="GeneTree" id="ENSGT00950000182932"/>
<dbReference type="GO" id="GO:0003401">
    <property type="term" value="P:axis elongation"/>
    <property type="evidence" value="ECO:0007669"/>
    <property type="project" value="Ensembl"/>
</dbReference>
<dbReference type="InParanoid" id="H3C5Y0"/>
<keyword evidence="2" id="KW-0812">Transmembrane</keyword>
<dbReference type="GO" id="GO:0043009">
    <property type="term" value="P:chordate embryonic development"/>
    <property type="evidence" value="ECO:0007669"/>
    <property type="project" value="Ensembl"/>
</dbReference>
<evidence type="ECO:0000256" key="2">
    <source>
        <dbReference type="SAM" id="Phobius"/>
    </source>
</evidence>
<evidence type="ECO:0000313" key="4">
    <source>
        <dbReference type="Ensembl" id="ENSTNIP00000003650.1"/>
    </source>
</evidence>
<proteinExistence type="predicted"/>
<keyword evidence="2" id="KW-1133">Transmembrane helix</keyword>
<dbReference type="STRING" id="99883.ENSTNIP00000003650"/>
<reference evidence="4" key="2">
    <citation type="submission" date="2025-08" db="UniProtKB">
        <authorList>
            <consortium name="Ensembl"/>
        </authorList>
    </citation>
    <scope>IDENTIFICATION</scope>
</reference>
<dbReference type="GO" id="GO:0008080">
    <property type="term" value="F:N-acetyltransferase activity"/>
    <property type="evidence" value="ECO:0007669"/>
    <property type="project" value="InterPro"/>
</dbReference>
<protein>
    <submittedName>
        <fullName evidence="4">N-acetyltransferase 8</fullName>
    </submittedName>
</protein>